<accession>A0A218WCQ7</accession>
<reference evidence="2" key="1">
    <citation type="journal article" date="2017" name="Plant J.">
        <title>The pomegranate (Punica granatum L.) genome and the genomics of punicalagin biosynthesis.</title>
        <authorList>
            <person name="Qin G."/>
            <person name="Xu C."/>
            <person name="Ming R."/>
            <person name="Tang H."/>
            <person name="Guyot R."/>
            <person name="Kramer E.M."/>
            <person name="Hu Y."/>
            <person name="Yi X."/>
            <person name="Qi Y."/>
            <person name="Xu X."/>
            <person name="Gao Z."/>
            <person name="Pan H."/>
            <person name="Jian J."/>
            <person name="Tian Y."/>
            <person name="Yue Z."/>
            <person name="Xu Y."/>
        </authorList>
    </citation>
    <scope>NUCLEOTIDE SEQUENCE [LARGE SCALE GENOMIC DNA]</scope>
    <source>
        <strain evidence="2">cv. Dabenzi</strain>
    </source>
</reference>
<dbReference type="Proteomes" id="UP000197138">
    <property type="component" value="Unassembled WGS sequence"/>
</dbReference>
<sequence>MLVRMIHGLGSTPTDFSVSIFGRWAKASFDAWFGTTVSPVSKSWMWATFRKKDLVRNFSDSSATTSGSTTSGKVSRRDFFTRTPGEHESCCIAVWIPNESWRTIIPIATYMGTANACPMALRLSPPSPEAGGKVFILGAVEVANVVALPCGFSRLERERHSFCTTVE</sequence>
<protein>
    <submittedName>
        <fullName evidence="1">Uncharacterized protein</fullName>
    </submittedName>
</protein>
<dbReference type="AlphaFoldDB" id="A0A218WCQ7"/>
<evidence type="ECO:0000313" key="1">
    <source>
        <dbReference type="EMBL" id="OWM70120.1"/>
    </source>
</evidence>
<name>A0A218WCQ7_PUNGR</name>
<proteinExistence type="predicted"/>
<evidence type="ECO:0000313" key="2">
    <source>
        <dbReference type="Proteomes" id="UP000197138"/>
    </source>
</evidence>
<dbReference type="EMBL" id="MTKT01004810">
    <property type="protein sequence ID" value="OWM70120.1"/>
    <property type="molecule type" value="Genomic_DNA"/>
</dbReference>
<organism evidence="1 2">
    <name type="scientific">Punica granatum</name>
    <name type="common">Pomegranate</name>
    <dbReference type="NCBI Taxonomy" id="22663"/>
    <lineage>
        <taxon>Eukaryota</taxon>
        <taxon>Viridiplantae</taxon>
        <taxon>Streptophyta</taxon>
        <taxon>Embryophyta</taxon>
        <taxon>Tracheophyta</taxon>
        <taxon>Spermatophyta</taxon>
        <taxon>Magnoliopsida</taxon>
        <taxon>eudicotyledons</taxon>
        <taxon>Gunneridae</taxon>
        <taxon>Pentapetalae</taxon>
        <taxon>rosids</taxon>
        <taxon>malvids</taxon>
        <taxon>Myrtales</taxon>
        <taxon>Lythraceae</taxon>
        <taxon>Punica</taxon>
    </lineage>
</organism>
<gene>
    <name evidence="1" type="ORF">CDL15_Pgr025970</name>
</gene>
<comment type="caution">
    <text evidence="1">The sequence shown here is derived from an EMBL/GenBank/DDBJ whole genome shotgun (WGS) entry which is preliminary data.</text>
</comment>